<feature type="compositionally biased region" description="Polar residues" evidence="6">
    <location>
        <begin position="9"/>
        <end position="31"/>
    </location>
</feature>
<accession>A0AAN5D7S7</accession>
<proteinExistence type="inferred from homology"/>
<dbReference type="InterPro" id="IPR006214">
    <property type="entry name" value="Bax_inhibitor_1-related"/>
</dbReference>
<dbReference type="Proteomes" id="UP001328107">
    <property type="component" value="Unassembled WGS sequence"/>
</dbReference>
<comment type="caution">
    <text evidence="7">The sequence shown here is derived from an EMBL/GenBank/DDBJ whole genome shotgun (WGS) entry which is preliminary data.</text>
</comment>
<organism evidence="7 8">
    <name type="scientific">Pristionchus mayeri</name>
    <dbReference type="NCBI Taxonomy" id="1317129"/>
    <lineage>
        <taxon>Eukaryota</taxon>
        <taxon>Metazoa</taxon>
        <taxon>Ecdysozoa</taxon>
        <taxon>Nematoda</taxon>
        <taxon>Chromadorea</taxon>
        <taxon>Rhabditida</taxon>
        <taxon>Rhabditina</taxon>
        <taxon>Diplogasteromorpha</taxon>
        <taxon>Diplogasteroidea</taxon>
        <taxon>Neodiplogasteridae</taxon>
        <taxon>Pristionchus</taxon>
    </lineage>
</organism>
<keyword evidence="2 5" id="KW-0812">Transmembrane</keyword>
<evidence type="ECO:0000256" key="5">
    <source>
        <dbReference type="RuleBase" id="RU004379"/>
    </source>
</evidence>
<feature type="transmembrane region" description="Helical" evidence="5">
    <location>
        <begin position="233"/>
        <end position="254"/>
    </location>
</feature>
<feature type="transmembrane region" description="Helical" evidence="5">
    <location>
        <begin position="260"/>
        <end position="279"/>
    </location>
</feature>
<gene>
    <name evidence="7" type="ORF">PMAYCL1PPCAC_28151</name>
</gene>
<feature type="transmembrane region" description="Helical" evidence="5">
    <location>
        <begin position="172"/>
        <end position="195"/>
    </location>
</feature>
<feature type="compositionally biased region" description="Pro residues" evidence="6">
    <location>
        <begin position="58"/>
        <end position="74"/>
    </location>
</feature>
<feature type="transmembrane region" description="Helical" evidence="5">
    <location>
        <begin position="201"/>
        <end position="221"/>
    </location>
</feature>
<reference evidence="8" key="1">
    <citation type="submission" date="2022-10" db="EMBL/GenBank/DDBJ databases">
        <title>Genome assembly of Pristionchus species.</title>
        <authorList>
            <person name="Yoshida K."/>
            <person name="Sommer R.J."/>
        </authorList>
    </citation>
    <scope>NUCLEOTIDE SEQUENCE [LARGE SCALE GENOMIC DNA]</scope>
    <source>
        <strain evidence="8">RS5460</strain>
    </source>
</reference>
<evidence type="ECO:0000256" key="1">
    <source>
        <dbReference type="ARBA" id="ARBA00004141"/>
    </source>
</evidence>
<dbReference type="AlphaFoldDB" id="A0AAN5D7S7"/>
<evidence type="ECO:0000313" key="8">
    <source>
        <dbReference type="Proteomes" id="UP001328107"/>
    </source>
</evidence>
<keyword evidence="4 5" id="KW-0472">Membrane</keyword>
<evidence type="ECO:0000256" key="6">
    <source>
        <dbReference type="SAM" id="MobiDB-lite"/>
    </source>
</evidence>
<feature type="non-terminal residue" evidence="7">
    <location>
        <position position="1"/>
    </location>
</feature>
<feature type="region of interest" description="Disordered" evidence="6">
    <location>
        <begin position="1"/>
        <end position="75"/>
    </location>
</feature>
<dbReference type="PANTHER" id="PTHR23291:SF127">
    <property type="entry name" value="PROTEIN LIFEGUARD 1-LIKE"/>
    <property type="match status" value="1"/>
</dbReference>
<evidence type="ECO:0000313" key="7">
    <source>
        <dbReference type="EMBL" id="GMR57956.1"/>
    </source>
</evidence>
<keyword evidence="3 5" id="KW-1133">Transmembrane helix</keyword>
<dbReference type="PANTHER" id="PTHR23291">
    <property type="entry name" value="BAX INHIBITOR-RELATED"/>
    <property type="match status" value="1"/>
</dbReference>
<keyword evidence="8" id="KW-1185">Reference proteome</keyword>
<evidence type="ECO:0000256" key="4">
    <source>
        <dbReference type="ARBA" id="ARBA00023136"/>
    </source>
</evidence>
<comment type="similarity">
    <text evidence="5">Belongs to the BI1 family.</text>
</comment>
<dbReference type="EMBL" id="BTRK01000006">
    <property type="protein sequence ID" value="GMR57956.1"/>
    <property type="molecule type" value="Genomic_DNA"/>
</dbReference>
<feature type="transmembrane region" description="Helical" evidence="5">
    <location>
        <begin position="105"/>
        <end position="125"/>
    </location>
</feature>
<sequence>HQSDEEAWSSGTQEQKPGTYYPSQTQYTYAYSTPAPASTQQQPQAGGVGFDNHMYNSGPPPPPPAYNPQLPTAPPEDFEANKPPEFSAALAFSAQSIRAAFIRKVFGLVTLMLLIVVAECAVAVFVPSVNEWLMGGPYGDDYGCWILLGSAMVAFFILYCAILCVPNLRKSFPINIILAFLMAACLGALVAQLCAFYTVDSIILCVALLVVSVASIAAFSIQTKFDMRQCAGVVILLTMYLFWIGIFSFGYMWWWYGARWYYMLYSVIACTLFMIYLAIDIQLIMGGRRKFAISPEEYVYAAVQIFIDVVYIFIYLLQILGVVKN</sequence>
<comment type="subcellular location">
    <subcellularLocation>
        <location evidence="1">Membrane</location>
        <topology evidence="1">Multi-pass membrane protein</topology>
    </subcellularLocation>
</comment>
<dbReference type="GO" id="GO:0005794">
    <property type="term" value="C:Golgi apparatus"/>
    <property type="evidence" value="ECO:0007669"/>
    <property type="project" value="TreeGrafter"/>
</dbReference>
<dbReference type="GO" id="GO:2001234">
    <property type="term" value="P:negative regulation of apoptotic signaling pathway"/>
    <property type="evidence" value="ECO:0007669"/>
    <property type="project" value="TreeGrafter"/>
</dbReference>
<protein>
    <submittedName>
        <fullName evidence="7">Uncharacterized protein</fullName>
    </submittedName>
</protein>
<evidence type="ECO:0000256" key="3">
    <source>
        <dbReference type="ARBA" id="ARBA00022989"/>
    </source>
</evidence>
<feature type="transmembrane region" description="Helical" evidence="5">
    <location>
        <begin position="299"/>
        <end position="323"/>
    </location>
</feature>
<feature type="transmembrane region" description="Helical" evidence="5">
    <location>
        <begin position="145"/>
        <end position="165"/>
    </location>
</feature>
<evidence type="ECO:0000256" key="2">
    <source>
        <dbReference type="ARBA" id="ARBA00022692"/>
    </source>
</evidence>
<dbReference type="GO" id="GO:0016020">
    <property type="term" value="C:membrane"/>
    <property type="evidence" value="ECO:0007669"/>
    <property type="project" value="UniProtKB-SubCell"/>
</dbReference>
<feature type="compositionally biased region" description="Low complexity" evidence="6">
    <location>
        <begin position="32"/>
        <end position="45"/>
    </location>
</feature>
<dbReference type="GO" id="GO:0005783">
    <property type="term" value="C:endoplasmic reticulum"/>
    <property type="evidence" value="ECO:0007669"/>
    <property type="project" value="TreeGrafter"/>
</dbReference>
<dbReference type="Pfam" id="PF01027">
    <property type="entry name" value="Bax1-I"/>
    <property type="match status" value="1"/>
</dbReference>
<name>A0AAN5D7S7_9BILA</name>